<evidence type="ECO:0000256" key="1">
    <source>
        <dbReference type="ARBA" id="ARBA00005417"/>
    </source>
</evidence>
<keyword evidence="4" id="KW-0547">Nucleotide-binding</keyword>
<keyword evidence="8" id="KW-1185">Reference proteome</keyword>
<sequence length="318" mass="35915">MASPSTPILEVRDVRKQYAQHTALAGVSLSVPAQSVFGLLGPNGAGKTSLIRIITQITAADAGEVFFRGEKLNPSHIAHIGYLPEERGLYKKMQVGEQLIYLAQLRGLSRADAVQRIKKWLERFEIKDWAKKNVEDLSKGMQQKVQFVATVLHEPSLIILDEPFSGFDPINANLVKDEILRLKQEGAAIIFSTHRMESVEEMCDSIALINRAHKVLDGPVKLIRNQFKTNTFEVEGQGRLLVVHPDFEVVEQQERENGFFYARIQLHARTTPNDLLRYLIGPGAVEVHRFQEQIPSIGEIFIRRVRETMPETLVEETA</sequence>
<reference evidence="7 8" key="1">
    <citation type="submission" date="2020-04" db="EMBL/GenBank/DDBJ databases">
        <title>Hymenobacter polaris sp. nov., isolated from Arctic soil.</title>
        <authorList>
            <person name="Dahal R.H."/>
        </authorList>
    </citation>
    <scope>NUCLEOTIDE SEQUENCE [LARGE SCALE GENOMIC DNA]</scope>
    <source>
        <strain evidence="7 8">RP-2-7</strain>
    </source>
</reference>
<keyword evidence="3" id="KW-0536">Nodulation</keyword>
<proteinExistence type="inferred from homology"/>
<accession>A0A7Y0AJ65</accession>
<dbReference type="PANTHER" id="PTHR42711">
    <property type="entry name" value="ABC TRANSPORTER ATP-BINDING PROTEIN"/>
    <property type="match status" value="1"/>
</dbReference>
<protein>
    <submittedName>
        <fullName evidence="7">ABC transporter ATP-binding protein</fullName>
    </submittedName>
</protein>
<dbReference type="PANTHER" id="PTHR42711:SF5">
    <property type="entry name" value="ABC TRANSPORTER ATP-BINDING PROTEIN NATA"/>
    <property type="match status" value="1"/>
</dbReference>
<dbReference type="Pfam" id="PF00005">
    <property type="entry name" value="ABC_tran"/>
    <property type="match status" value="1"/>
</dbReference>
<evidence type="ECO:0000256" key="4">
    <source>
        <dbReference type="ARBA" id="ARBA00022741"/>
    </source>
</evidence>
<evidence type="ECO:0000256" key="3">
    <source>
        <dbReference type="ARBA" id="ARBA00022458"/>
    </source>
</evidence>
<dbReference type="GO" id="GO:0016887">
    <property type="term" value="F:ATP hydrolysis activity"/>
    <property type="evidence" value="ECO:0007669"/>
    <property type="project" value="InterPro"/>
</dbReference>
<evidence type="ECO:0000256" key="5">
    <source>
        <dbReference type="ARBA" id="ARBA00022840"/>
    </source>
</evidence>
<dbReference type="SUPFAM" id="SSF52540">
    <property type="entry name" value="P-loop containing nucleoside triphosphate hydrolases"/>
    <property type="match status" value="1"/>
</dbReference>
<organism evidence="7 8">
    <name type="scientific">Hymenobacter polaris</name>
    <dbReference type="NCBI Taxonomy" id="2682546"/>
    <lineage>
        <taxon>Bacteria</taxon>
        <taxon>Pseudomonadati</taxon>
        <taxon>Bacteroidota</taxon>
        <taxon>Cytophagia</taxon>
        <taxon>Cytophagales</taxon>
        <taxon>Hymenobacteraceae</taxon>
        <taxon>Hymenobacter</taxon>
    </lineage>
</organism>
<evidence type="ECO:0000256" key="2">
    <source>
        <dbReference type="ARBA" id="ARBA00022448"/>
    </source>
</evidence>
<dbReference type="AlphaFoldDB" id="A0A7Y0AJ65"/>
<dbReference type="EMBL" id="JABBGH010000005">
    <property type="protein sequence ID" value="NML68090.1"/>
    <property type="molecule type" value="Genomic_DNA"/>
</dbReference>
<keyword evidence="5 7" id="KW-0067">ATP-binding</keyword>
<dbReference type="Gene3D" id="3.40.50.300">
    <property type="entry name" value="P-loop containing nucleotide triphosphate hydrolases"/>
    <property type="match status" value="1"/>
</dbReference>
<name>A0A7Y0AJ65_9BACT</name>
<evidence type="ECO:0000313" key="8">
    <source>
        <dbReference type="Proteomes" id="UP000559626"/>
    </source>
</evidence>
<feature type="domain" description="ABC transporter" evidence="6">
    <location>
        <begin position="9"/>
        <end position="236"/>
    </location>
</feature>
<dbReference type="InterPro" id="IPR025302">
    <property type="entry name" value="DrrA1/2-like_C"/>
</dbReference>
<dbReference type="PROSITE" id="PS50893">
    <property type="entry name" value="ABC_TRANSPORTER_2"/>
    <property type="match status" value="1"/>
</dbReference>
<dbReference type="PROSITE" id="PS00211">
    <property type="entry name" value="ABC_TRANSPORTER_1"/>
    <property type="match status" value="1"/>
</dbReference>
<dbReference type="SMART" id="SM00382">
    <property type="entry name" value="AAA"/>
    <property type="match status" value="1"/>
</dbReference>
<dbReference type="InterPro" id="IPR050763">
    <property type="entry name" value="ABC_transporter_ATP-binding"/>
</dbReference>
<dbReference type="InterPro" id="IPR003439">
    <property type="entry name" value="ABC_transporter-like_ATP-bd"/>
</dbReference>
<dbReference type="RefSeq" id="WP_169533794.1">
    <property type="nucleotide sequence ID" value="NZ_JABBGH010000005.1"/>
</dbReference>
<evidence type="ECO:0000313" key="7">
    <source>
        <dbReference type="EMBL" id="NML68090.1"/>
    </source>
</evidence>
<dbReference type="GO" id="GO:0005524">
    <property type="term" value="F:ATP binding"/>
    <property type="evidence" value="ECO:0007669"/>
    <property type="project" value="UniProtKB-KW"/>
</dbReference>
<dbReference type="InterPro" id="IPR027417">
    <property type="entry name" value="P-loop_NTPase"/>
</dbReference>
<dbReference type="Pfam" id="PF13732">
    <property type="entry name" value="DrrA1-3_C"/>
    <property type="match status" value="1"/>
</dbReference>
<dbReference type="InterPro" id="IPR003593">
    <property type="entry name" value="AAA+_ATPase"/>
</dbReference>
<comment type="similarity">
    <text evidence="1">Belongs to the ABC transporter superfamily.</text>
</comment>
<gene>
    <name evidence="7" type="ORF">HHL22_23065</name>
</gene>
<dbReference type="Proteomes" id="UP000559626">
    <property type="component" value="Unassembled WGS sequence"/>
</dbReference>
<comment type="caution">
    <text evidence="7">The sequence shown here is derived from an EMBL/GenBank/DDBJ whole genome shotgun (WGS) entry which is preliminary data.</text>
</comment>
<dbReference type="InterPro" id="IPR017871">
    <property type="entry name" value="ABC_transporter-like_CS"/>
</dbReference>
<evidence type="ECO:0000259" key="6">
    <source>
        <dbReference type="PROSITE" id="PS50893"/>
    </source>
</evidence>
<keyword evidence="2" id="KW-0813">Transport</keyword>